<comment type="similarity">
    <text evidence="1">Belongs to the LysR transcriptional regulatory family.</text>
</comment>
<evidence type="ECO:0000259" key="5">
    <source>
        <dbReference type="PROSITE" id="PS50931"/>
    </source>
</evidence>
<accession>A0ABW5E1W5</accession>
<protein>
    <submittedName>
        <fullName evidence="6">LysR family transcriptional regulator</fullName>
    </submittedName>
</protein>
<keyword evidence="3" id="KW-0238">DNA-binding</keyword>
<dbReference type="Gene3D" id="1.10.10.10">
    <property type="entry name" value="Winged helix-like DNA-binding domain superfamily/Winged helix DNA-binding domain"/>
    <property type="match status" value="1"/>
</dbReference>
<dbReference type="Proteomes" id="UP001597295">
    <property type="component" value="Unassembled WGS sequence"/>
</dbReference>
<dbReference type="SUPFAM" id="SSF53850">
    <property type="entry name" value="Periplasmic binding protein-like II"/>
    <property type="match status" value="1"/>
</dbReference>
<evidence type="ECO:0000256" key="3">
    <source>
        <dbReference type="ARBA" id="ARBA00023125"/>
    </source>
</evidence>
<feature type="domain" description="HTH lysR-type" evidence="5">
    <location>
        <begin position="1"/>
        <end position="58"/>
    </location>
</feature>
<evidence type="ECO:0000256" key="4">
    <source>
        <dbReference type="ARBA" id="ARBA00023163"/>
    </source>
</evidence>
<dbReference type="Gene3D" id="3.40.190.290">
    <property type="match status" value="1"/>
</dbReference>
<dbReference type="Pfam" id="PF00126">
    <property type="entry name" value="HTH_1"/>
    <property type="match status" value="1"/>
</dbReference>
<comment type="caution">
    <text evidence="6">The sequence shown here is derived from an EMBL/GenBank/DDBJ whole genome shotgun (WGS) entry which is preliminary data.</text>
</comment>
<dbReference type="PANTHER" id="PTHR30427:SF1">
    <property type="entry name" value="TRANSCRIPTIONAL ACTIVATOR PROTEIN LYSR"/>
    <property type="match status" value="1"/>
</dbReference>
<dbReference type="SUPFAM" id="SSF46785">
    <property type="entry name" value="Winged helix' DNA-binding domain"/>
    <property type="match status" value="1"/>
</dbReference>
<sequence length="297" mass="32502">MNLKHLQVFKAVMEAGSTIAAAGSLGLSQSAISRQLTALEEDIGFELFIRDKGRLLPRPEAQAFFREVDALMLSLTQVRLAAESLKNGATGEILVRMAFPHTMANTSLPGMVAEYLKDRPSVTLEILQGPYDAIERMVRSRVADFGFVRMPTEDQSLDFRPITVSGTLCVMPKGHPLAENQIIEIRDLARADLILLGRQRVNRTELEFELRRAGAGYRCRLEVHSVQTACACAAAGLGVAIIPKVFASAVSDLALEMRPMRPDRSYSYGIITLPDSPLSVAAEAFIDLISRKLASEG</sequence>
<proteinExistence type="inferred from homology"/>
<dbReference type="InterPro" id="IPR036390">
    <property type="entry name" value="WH_DNA-bd_sf"/>
</dbReference>
<dbReference type="InterPro" id="IPR005119">
    <property type="entry name" value="LysR_subst-bd"/>
</dbReference>
<keyword evidence="2" id="KW-0805">Transcription regulation</keyword>
<dbReference type="EMBL" id="JBHUIP010000022">
    <property type="protein sequence ID" value="MFD2265626.1"/>
    <property type="molecule type" value="Genomic_DNA"/>
</dbReference>
<dbReference type="PROSITE" id="PS50931">
    <property type="entry name" value="HTH_LYSR"/>
    <property type="match status" value="1"/>
</dbReference>
<gene>
    <name evidence="6" type="ORF">ACFSM5_22190</name>
</gene>
<evidence type="ECO:0000313" key="7">
    <source>
        <dbReference type="Proteomes" id="UP001597295"/>
    </source>
</evidence>
<evidence type="ECO:0000256" key="1">
    <source>
        <dbReference type="ARBA" id="ARBA00009437"/>
    </source>
</evidence>
<evidence type="ECO:0000256" key="2">
    <source>
        <dbReference type="ARBA" id="ARBA00023015"/>
    </source>
</evidence>
<keyword evidence="4" id="KW-0804">Transcription</keyword>
<dbReference type="InterPro" id="IPR000847">
    <property type="entry name" value="LysR_HTH_N"/>
</dbReference>
<reference evidence="7" key="1">
    <citation type="journal article" date="2019" name="Int. J. Syst. Evol. Microbiol.">
        <title>The Global Catalogue of Microorganisms (GCM) 10K type strain sequencing project: providing services to taxonomists for standard genome sequencing and annotation.</title>
        <authorList>
            <consortium name="The Broad Institute Genomics Platform"/>
            <consortium name="The Broad Institute Genome Sequencing Center for Infectious Disease"/>
            <person name="Wu L."/>
            <person name="Ma J."/>
        </authorList>
    </citation>
    <scope>NUCLEOTIDE SEQUENCE [LARGE SCALE GENOMIC DNA]</scope>
    <source>
        <strain evidence="7">CGMCC 1.19062</strain>
    </source>
</reference>
<name>A0ABW5E1W5_9PROT</name>
<dbReference type="InterPro" id="IPR036388">
    <property type="entry name" value="WH-like_DNA-bd_sf"/>
</dbReference>
<keyword evidence="7" id="KW-1185">Reference proteome</keyword>
<dbReference type="PRINTS" id="PR00039">
    <property type="entry name" value="HTHLYSR"/>
</dbReference>
<organism evidence="6 7">
    <name type="scientific">Lacibacterium aquatile</name>
    <dbReference type="NCBI Taxonomy" id="1168082"/>
    <lineage>
        <taxon>Bacteria</taxon>
        <taxon>Pseudomonadati</taxon>
        <taxon>Pseudomonadota</taxon>
        <taxon>Alphaproteobacteria</taxon>
        <taxon>Rhodospirillales</taxon>
        <taxon>Rhodospirillaceae</taxon>
    </lineage>
</organism>
<dbReference type="PANTHER" id="PTHR30427">
    <property type="entry name" value="TRANSCRIPTIONAL ACTIVATOR PROTEIN LYSR"/>
    <property type="match status" value="1"/>
</dbReference>
<dbReference type="RefSeq" id="WP_379879182.1">
    <property type="nucleotide sequence ID" value="NZ_JBHUIP010000022.1"/>
</dbReference>
<dbReference type="Pfam" id="PF03466">
    <property type="entry name" value="LysR_substrate"/>
    <property type="match status" value="1"/>
</dbReference>
<evidence type="ECO:0000313" key="6">
    <source>
        <dbReference type="EMBL" id="MFD2265626.1"/>
    </source>
</evidence>